<keyword evidence="3" id="KW-1185">Reference proteome</keyword>
<name>A0A9N9X451_PHACE</name>
<evidence type="ECO:0000313" key="3">
    <source>
        <dbReference type="Proteomes" id="UP001153737"/>
    </source>
</evidence>
<organism evidence="2 3">
    <name type="scientific">Phaedon cochleariae</name>
    <name type="common">Mustard beetle</name>
    <dbReference type="NCBI Taxonomy" id="80249"/>
    <lineage>
        <taxon>Eukaryota</taxon>
        <taxon>Metazoa</taxon>
        <taxon>Ecdysozoa</taxon>
        <taxon>Arthropoda</taxon>
        <taxon>Hexapoda</taxon>
        <taxon>Insecta</taxon>
        <taxon>Pterygota</taxon>
        <taxon>Neoptera</taxon>
        <taxon>Endopterygota</taxon>
        <taxon>Coleoptera</taxon>
        <taxon>Polyphaga</taxon>
        <taxon>Cucujiformia</taxon>
        <taxon>Chrysomeloidea</taxon>
        <taxon>Chrysomelidae</taxon>
        <taxon>Chrysomelinae</taxon>
        <taxon>Chrysomelini</taxon>
        <taxon>Phaedon</taxon>
    </lineage>
</organism>
<sequence>QHQPATTHQFQAATNDQYQPGTTTQHQPGTTHQFQAATNDPYQPGTAHQFQATTNDPYQPGTTTQHQPGMTAQPPMSDLDEDLEDMLRGCVTKQKGDLEKEDGDWQKKFLKNTNNRLSILKGQRVCMSKRIAHFRTFV</sequence>
<protein>
    <submittedName>
        <fullName evidence="2">Uncharacterized protein</fullName>
    </submittedName>
</protein>
<feature type="compositionally biased region" description="Low complexity" evidence="1">
    <location>
        <begin position="19"/>
        <end position="33"/>
    </location>
</feature>
<dbReference type="Proteomes" id="UP001153737">
    <property type="component" value="Chromosome 5"/>
</dbReference>
<reference evidence="2" key="1">
    <citation type="submission" date="2022-01" db="EMBL/GenBank/DDBJ databases">
        <authorList>
            <person name="King R."/>
        </authorList>
    </citation>
    <scope>NUCLEOTIDE SEQUENCE</scope>
</reference>
<feature type="region of interest" description="Disordered" evidence="1">
    <location>
        <begin position="1"/>
        <end position="80"/>
    </location>
</feature>
<feature type="compositionally biased region" description="Polar residues" evidence="1">
    <location>
        <begin position="1"/>
        <end position="18"/>
    </location>
</feature>
<evidence type="ECO:0000256" key="1">
    <source>
        <dbReference type="SAM" id="MobiDB-lite"/>
    </source>
</evidence>
<reference evidence="2" key="2">
    <citation type="submission" date="2022-10" db="EMBL/GenBank/DDBJ databases">
        <authorList>
            <consortium name="ENA_rothamsted_submissions"/>
            <consortium name="culmorum"/>
            <person name="King R."/>
        </authorList>
    </citation>
    <scope>NUCLEOTIDE SEQUENCE</scope>
</reference>
<accession>A0A9N9X451</accession>
<feature type="non-terminal residue" evidence="2">
    <location>
        <position position="138"/>
    </location>
</feature>
<dbReference type="AlphaFoldDB" id="A0A9N9X451"/>
<dbReference type="EMBL" id="OU896711">
    <property type="protein sequence ID" value="CAG9822101.1"/>
    <property type="molecule type" value="Genomic_DNA"/>
</dbReference>
<gene>
    <name evidence="2" type="ORF">PHAECO_LOCUS9008</name>
</gene>
<feature type="non-terminal residue" evidence="2">
    <location>
        <position position="1"/>
    </location>
</feature>
<feature type="compositionally biased region" description="Polar residues" evidence="1">
    <location>
        <begin position="34"/>
        <end position="70"/>
    </location>
</feature>
<proteinExistence type="predicted"/>
<evidence type="ECO:0000313" key="2">
    <source>
        <dbReference type="EMBL" id="CAG9822101.1"/>
    </source>
</evidence>